<feature type="active site" description="Acyl-ester intermediate" evidence="5">
    <location>
        <position position="176"/>
    </location>
</feature>
<accession>A0A1G2CZP7</accession>
<dbReference type="EMBL" id="MHLI01000005">
    <property type="protein sequence ID" value="OGZ06140.1"/>
    <property type="molecule type" value="Genomic_DNA"/>
</dbReference>
<dbReference type="GO" id="GO:0050567">
    <property type="term" value="F:glutaminyl-tRNA synthase (glutamine-hydrolyzing) activity"/>
    <property type="evidence" value="ECO:0007669"/>
    <property type="project" value="UniProtKB-UniRule"/>
</dbReference>
<organism evidence="7 8">
    <name type="scientific">Candidatus Lloydbacteria bacterium RIFCSPHIGHO2_01_FULL_49_22</name>
    <dbReference type="NCBI Taxonomy" id="1798658"/>
    <lineage>
        <taxon>Bacteria</taxon>
        <taxon>Candidatus Lloydiibacteriota</taxon>
    </lineage>
</organism>
<dbReference type="GO" id="GO:0006412">
    <property type="term" value="P:translation"/>
    <property type="evidence" value="ECO:0007669"/>
    <property type="project" value="UniProtKB-UniRule"/>
</dbReference>
<dbReference type="PANTHER" id="PTHR11895:SF151">
    <property type="entry name" value="GLUTAMYL-TRNA(GLN) AMIDOTRANSFERASE SUBUNIT A"/>
    <property type="match status" value="1"/>
</dbReference>
<comment type="subunit">
    <text evidence="5">Heterotrimer of A, B and C subunits.</text>
</comment>
<dbReference type="InterPro" id="IPR000120">
    <property type="entry name" value="Amidase"/>
</dbReference>
<dbReference type="EC" id="6.3.5.7" evidence="5"/>
<dbReference type="AlphaFoldDB" id="A0A1G2CZP7"/>
<evidence type="ECO:0000259" key="6">
    <source>
        <dbReference type="Pfam" id="PF01425"/>
    </source>
</evidence>
<feature type="active site" description="Charge relay system" evidence="5">
    <location>
        <position position="77"/>
    </location>
</feature>
<dbReference type="Pfam" id="PF01425">
    <property type="entry name" value="Amidase"/>
    <property type="match status" value="1"/>
</dbReference>
<sequence length="476" mass="50439">MDISKLTITLAAKALRAKDFSSKELTEAVLTEAKAKNKAINAYAEIFDDAMALAAHADDMLAKGDAPILAGIPIAIKDNMLYKGHESTSGSKILRGHIAAYSGTAVERLLSCRAVIIGRTNMDEFAMGSSTETCSYGPVKNPIDTTRVPGGSSGGSAASVVMGGALGSYGSDTGGSIRQPASLCGLVGLKPTYGAVSRSGLMSLASSFDQIGPFGKTVADAQLLFDAVRGHDPMDSTTVPEGHSLRKAKPLGEKLTIGVPESLIATDGIDEDVRANFRAQIAALRSQGHTIKNIDLPLIARSLAVYYIIMPAEASANLARFDGIRYGFSKEADKLIEVYMNSRGEGFGKETRRRILLGTYVLSAGYYDAYYNKAVAVRRMIRDELDRAFESVDVIATPTSPSPAFKIGEKIANPLKMYIEDIFTVSANIAGVPGISVPGGTVIRDGVSLPVGIQFMAAAFQEDALFRMGTAIEQSI</sequence>
<evidence type="ECO:0000313" key="7">
    <source>
        <dbReference type="EMBL" id="OGZ06140.1"/>
    </source>
</evidence>
<dbReference type="GO" id="GO:0005524">
    <property type="term" value="F:ATP binding"/>
    <property type="evidence" value="ECO:0007669"/>
    <property type="project" value="UniProtKB-KW"/>
</dbReference>
<feature type="active site" description="Charge relay system" evidence="5">
    <location>
        <position position="152"/>
    </location>
</feature>
<dbReference type="InterPro" id="IPR023631">
    <property type="entry name" value="Amidase_dom"/>
</dbReference>
<evidence type="ECO:0000256" key="5">
    <source>
        <dbReference type="HAMAP-Rule" id="MF_00120"/>
    </source>
</evidence>
<feature type="domain" description="Amidase" evidence="6">
    <location>
        <begin position="24"/>
        <end position="465"/>
    </location>
</feature>
<dbReference type="NCBIfam" id="TIGR00132">
    <property type="entry name" value="gatA"/>
    <property type="match status" value="1"/>
</dbReference>
<reference evidence="7 8" key="1">
    <citation type="journal article" date="2016" name="Nat. Commun.">
        <title>Thousands of microbial genomes shed light on interconnected biogeochemical processes in an aquifer system.</title>
        <authorList>
            <person name="Anantharaman K."/>
            <person name="Brown C.T."/>
            <person name="Hug L.A."/>
            <person name="Sharon I."/>
            <person name="Castelle C.J."/>
            <person name="Probst A.J."/>
            <person name="Thomas B.C."/>
            <person name="Singh A."/>
            <person name="Wilkins M.J."/>
            <person name="Karaoz U."/>
            <person name="Brodie E.L."/>
            <person name="Williams K.H."/>
            <person name="Hubbard S.S."/>
            <person name="Banfield J.F."/>
        </authorList>
    </citation>
    <scope>NUCLEOTIDE SEQUENCE [LARGE SCALE GENOMIC DNA]</scope>
</reference>
<comment type="caution">
    <text evidence="7">The sequence shown here is derived from an EMBL/GenBank/DDBJ whole genome shotgun (WGS) entry which is preliminary data.</text>
</comment>
<dbReference type="HAMAP" id="MF_00120">
    <property type="entry name" value="GatA"/>
    <property type="match status" value="1"/>
</dbReference>
<name>A0A1G2CZP7_9BACT</name>
<comment type="similarity">
    <text evidence="5">Belongs to the amidase family. GatA subfamily.</text>
</comment>
<gene>
    <name evidence="5" type="primary">gatA</name>
    <name evidence="7" type="ORF">A2845_01380</name>
</gene>
<proteinExistence type="inferred from homology"/>
<comment type="catalytic activity">
    <reaction evidence="5">
        <text>L-glutamyl-tRNA(Gln) + L-glutamine + ATP + H2O = L-glutaminyl-tRNA(Gln) + L-glutamate + ADP + phosphate + H(+)</text>
        <dbReference type="Rhea" id="RHEA:17521"/>
        <dbReference type="Rhea" id="RHEA-COMP:9681"/>
        <dbReference type="Rhea" id="RHEA-COMP:9684"/>
        <dbReference type="ChEBI" id="CHEBI:15377"/>
        <dbReference type="ChEBI" id="CHEBI:15378"/>
        <dbReference type="ChEBI" id="CHEBI:29985"/>
        <dbReference type="ChEBI" id="CHEBI:30616"/>
        <dbReference type="ChEBI" id="CHEBI:43474"/>
        <dbReference type="ChEBI" id="CHEBI:58359"/>
        <dbReference type="ChEBI" id="CHEBI:78520"/>
        <dbReference type="ChEBI" id="CHEBI:78521"/>
        <dbReference type="ChEBI" id="CHEBI:456216"/>
        <dbReference type="EC" id="6.3.5.7"/>
    </reaction>
</comment>
<evidence type="ECO:0000256" key="1">
    <source>
        <dbReference type="ARBA" id="ARBA00022598"/>
    </source>
</evidence>
<dbReference type="InterPro" id="IPR004412">
    <property type="entry name" value="GatA"/>
</dbReference>
<dbReference type="InterPro" id="IPR036928">
    <property type="entry name" value="AS_sf"/>
</dbReference>
<evidence type="ECO:0000313" key="8">
    <source>
        <dbReference type="Proteomes" id="UP000177122"/>
    </source>
</evidence>
<keyword evidence="1 5" id="KW-0436">Ligase</keyword>
<dbReference type="Proteomes" id="UP000177122">
    <property type="component" value="Unassembled WGS sequence"/>
</dbReference>
<dbReference type="GO" id="GO:0030956">
    <property type="term" value="C:glutamyl-tRNA(Gln) amidotransferase complex"/>
    <property type="evidence" value="ECO:0007669"/>
    <property type="project" value="InterPro"/>
</dbReference>
<keyword evidence="2 5" id="KW-0547">Nucleotide-binding</keyword>
<keyword evidence="4 5" id="KW-0648">Protein biosynthesis</keyword>
<keyword evidence="3 5" id="KW-0067">ATP-binding</keyword>
<dbReference type="SUPFAM" id="SSF75304">
    <property type="entry name" value="Amidase signature (AS) enzymes"/>
    <property type="match status" value="1"/>
</dbReference>
<evidence type="ECO:0000256" key="2">
    <source>
        <dbReference type="ARBA" id="ARBA00022741"/>
    </source>
</evidence>
<dbReference type="PANTHER" id="PTHR11895">
    <property type="entry name" value="TRANSAMIDASE"/>
    <property type="match status" value="1"/>
</dbReference>
<protein>
    <recommendedName>
        <fullName evidence="5">Glutamyl-tRNA(Gln) amidotransferase subunit A</fullName>
        <shortName evidence="5">Glu-ADT subunit A</shortName>
        <ecNumber evidence="5">6.3.5.7</ecNumber>
    </recommendedName>
</protein>
<dbReference type="Gene3D" id="3.90.1300.10">
    <property type="entry name" value="Amidase signature (AS) domain"/>
    <property type="match status" value="1"/>
</dbReference>
<evidence type="ECO:0000256" key="3">
    <source>
        <dbReference type="ARBA" id="ARBA00022840"/>
    </source>
</evidence>
<evidence type="ECO:0000256" key="4">
    <source>
        <dbReference type="ARBA" id="ARBA00022917"/>
    </source>
</evidence>
<comment type="function">
    <text evidence="5">Allows the formation of correctly charged Gln-tRNA(Gln) through the transamidation of misacylated Glu-tRNA(Gln) in organisms which lack glutaminyl-tRNA synthetase. The reaction takes place in the presence of glutamine and ATP through an activated gamma-phospho-Glu-tRNA(Gln).</text>
</comment>